<accession>A0A2N5J114</accession>
<dbReference type="AlphaFoldDB" id="A0A2N5J114"/>
<dbReference type="Proteomes" id="UP000234935">
    <property type="component" value="Unassembled WGS sequence"/>
</dbReference>
<dbReference type="OrthoDB" id="3238607at2"/>
<comment type="caution">
    <text evidence="1">The sequence shown here is derived from an EMBL/GenBank/DDBJ whole genome shotgun (WGS) entry which is preliminary data.</text>
</comment>
<keyword evidence="2" id="KW-1185">Reference proteome</keyword>
<protein>
    <submittedName>
        <fullName evidence="1">Uncharacterized protein</fullName>
    </submittedName>
</protein>
<sequence>MAADDDKKNGNDDFDGNNDFDDADFDAAHFDDADLEAALEGFEKEFANADMNASADGAANGDTNAGAAANGDVLGADFEDELQGILGNKAKGAVLCTHLASAELLAGICRLADIDALCVGDRYGAVAILRDLEGNAPETAAHDLTTVISGMDALLVVNRADKIEASIYADGEAVEQIPPPFAFPTLAPFVEDYMIGLVDIAGIEAQAGETVDTASIATKQDAERRLRAFMRTHPAPPDDQATR</sequence>
<dbReference type="EMBL" id="NMYC01000001">
    <property type="protein sequence ID" value="PLS27892.1"/>
    <property type="molecule type" value="Genomic_DNA"/>
</dbReference>
<organism evidence="1 2">
    <name type="scientific">Bifidobacterium anseris</name>
    <dbReference type="NCBI Taxonomy" id="2020963"/>
    <lineage>
        <taxon>Bacteria</taxon>
        <taxon>Bacillati</taxon>
        <taxon>Actinomycetota</taxon>
        <taxon>Actinomycetes</taxon>
        <taxon>Bifidobacteriales</taxon>
        <taxon>Bifidobacteriaceae</taxon>
        <taxon>Bifidobacterium</taxon>
    </lineage>
</organism>
<name>A0A2N5J114_9BIFI</name>
<evidence type="ECO:0000313" key="2">
    <source>
        <dbReference type="Proteomes" id="UP000234935"/>
    </source>
</evidence>
<proteinExistence type="predicted"/>
<dbReference type="RefSeq" id="WP_101670836.1">
    <property type="nucleotide sequence ID" value="NZ_NMYC01000001.1"/>
</dbReference>
<evidence type="ECO:0000313" key="1">
    <source>
        <dbReference type="EMBL" id="PLS27892.1"/>
    </source>
</evidence>
<gene>
    <name evidence="1" type="ORF">CGZ88_0054</name>
</gene>
<reference evidence="1 2" key="1">
    <citation type="submission" date="2017-07" db="EMBL/GenBank/DDBJ databases">
        <title>Bifidobacterium novel species.</title>
        <authorList>
            <person name="Lugli G.A."/>
            <person name="Milani C."/>
            <person name="Duranti S."/>
            <person name="Mangifesta M."/>
        </authorList>
    </citation>
    <scope>NUCLEOTIDE SEQUENCE [LARGE SCALE GENOMIC DNA]</scope>
    <source>
        <strain evidence="2">Goo31D</strain>
    </source>
</reference>